<evidence type="ECO:0000256" key="3">
    <source>
        <dbReference type="ARBA" id="ARBA00022989"/>
    </source>
</evidence>
<dbReference type="eggNOG" id="COG1585">
    <property type="taxonomic scope" value="Bacteria"/>
</dbReference>
<dbReference type="STRING" id="1125725.HMPREF1325_1024"/>
<dbReference type="AlphaFoldDB" id="U2MVE1"/>
<comment type="subcellular location">
    <subcellularLocation>
        <location evidence="1">Membrane</location>
        <topology evidence="1">Multi-pass membrane protein</topology>
    </subcellularLocation>
</comment>
<keyword evidence="2 5" id="KW-0812">Transmembrane</keyword>
<dbReference type="PANTHER" id="PTHR33507:SF3">
    <property type="entry name" value="INNER MEMBRANE PROTEIN YBBJ"/>
    <property type="match status" value="1"/>
</dbReference>
<gene>
    <name evidence="8" type="ORF">HMPREF0860_2271</name>
    <name evidence="7" type="ORF">HMPREF1325_1024</name>
</gene>
<evidence type="ECO:0000259" key="6">
    <source>
        <dbReference type="Pfam" id="PF01957"/>
    </source>
</evidence>
<dbReference type="InterPro" id="IPR052165">
    <property type="entry name" value="Membrane_assoc_protease"/>
</dbReference>
<dbReference type="EMBL" id="AVQI01000042">
    <property type="protein sequence ID" value="ERK03169.1"/>
    <property type="molecule type" value="Genomic_DNA"/>
</dbReference>
<evidence type="ECO:0000313" key="7">
    <source>
        <dbReference type="EMBL" id="ERF60578.1"/>
    </source>
</evidence>
<evidence type="ECO:0000313" key="9">
    <source>
        <dbReference type="Proteomes" id="UP000016412"/>
    </source>
</evidence>
<comment type="caution">
    <text evidence="7">The sequence shown here is derived from an EMBL/GenBank/DDBJ whole genome shotgun (WGS) entry which is preliminary data.</text>
</comment>
<evidence type="ECO:0000256" key="2">
    <source>
        <dbReference type="ARBA" id="ARBA00022692"/>
    </source>
</evidence>
<proteinExistence type="predicted"/>
<dbReference type="Pfam" id="PF01957">
    <property type="entry name" value="NfeD"/>
    <property type="match status" value="1"/>
</dbReference>
<dbReference type="GO" id="GO:0005886">
    <property type="term" value="C:plasma membrane"/>
    <property type="evidence" value="ECO:0007669"/>
    <property type="project" value="TreeGrafter"/>
</dbReference>
<protein>
    <submittedName>
        <fullName evidence="7">Nodulation efficiency protein NfeD</fullName>
    </submittedName>
</protein>
<keyword evidence="3 5" id="KW-1133">Transmembrane helix</keyword>
<keyword evidence="10" id="KW-1185">Reference proteome</keyword>
<name>U2MVE1_TRESO</name>
<dbReference type="Gene3D" id="2.40.50.140">
    <property type="entry name" value="Nucleic acid-binding proteins"/>
    <property type="match status" value="1"/>
</dbReference>
<feature type="domain" description="NfeD-like C-terminal" evidence="6">
    <location>
        <begin position="117"/>
        <end position="176"/>
    </location>
</feature>
<dbReference type="InterPro" id="IPR012340">
    <property type="entry name" value="NA-bd_OB-fold"/>
</dbReference>
<evidence type="ECO:0000256" key="5">
    <source>
        <dbReference type="SAM" id="Phobius"/>
    </source>
</evidence>
<dbReference type="Proteomes" id="UP000016412">
    <property type="component" value="Unassembled WGS sequence"/>
</dbReference>
<dbReference type="SUPFAM" id="SSF141322">
    <property type="entry name" value="NfeD domain-like"/>
    <property type="match status" value="1"/>
</dbReference>
<dbReference type="PANTHER" id="PTHR33507">
    <property type="entry name" value="INNER MEMBRANE PROTEIN YBBJ"/>
    <property type="match status" value="1"/>
</dbReference>
<keyword evidence="4 5" id="KW-0472">Membrane</keyword>
<evidence type="ECO:0000256" key="4">
    <source>
        <dbReference type="ARBA" id="ARBA00023136"/>
    </source>
</evidence>
<evidence type="ECO:0000313" key="10">
    <source>
        <dbReference type="Proteomes" id="UP000016646"/>
    </source>
</evidence>
<dbReference type="EMBL" id="AUZJ01000039">
    <property type="protein sequence ID" value="ERF60578.1"/>
    <property type="molecule type" value="Genomic_DNA"/>
</dbReference>
<sequence>MHEKEAYIKRNASARNARCVHKKRFLCYTATMPMVILNNLPWFWLIVVVLCIVIESLTLALTTIWFAFGALAMVFLSLAPIPFRWQLFIFVVISLALLIFTRPLAVKKLAKKMPTNADSLIGKKVLVTERMTEFDKGAVKAGGIVWAARSESGETIEKGEECKIVRLEGNTAVVVPI</sequence>
<dbReference type="Proteomes" id="UP000016646">
    <property type="component" value="Unassembled WGS sequence"/>
</dbReference>
<evidence type="ECO:0000256" key="1">
    <source>
        <dbReference type="ARBA" id="ARBA00004141"/>
    </source>
</evidence>
<accession>U2MVE1</accession>
<reference evidence="9 10" key="1">
    <citation type="submission" date="2013-08" db="EMBL/GenBank/DDBJ databases">
        <authorList>
            <person name="Durkin A.S."/>
            <person name="Haft D.R."/>
            <person name="McCorrison J."/>
            <person name="Torralba M."/>
            <person name="Gillis M."/>
            <person name="Haft D.H."/>
            <person name="Methe B."/>
            <person name="Sutton G."/>
            <person name="Nelson K.E."/>
        </authorList>
    </citation>
    <scope>NUCLEOTIDE SEQUENCE [LARGE SCALE GENOMIC DNA]</scope>
    <source>
        <strain evidence="8 10">ATCC 35536</strain>
        <strain evidence="7 9">VPI DR56BR1116</strain>
    </source>
</reference>
<evidence type="ECO:0000313" key="8">
    <source>
        <dbReference type="EMBL" id="ERK03169.1"/>
    </source>
</evidence>
<organism evidence="7 9">
    <name type="scientific">Treponema socranskii subsp. socranskii VPI DR56BR1116 = ATCC 35536</name>
    <dbReference type="NCBI Taxonomy" id="1125725"/>
    <lineage>
        <taxon>Bacteria</taxon>
        <taxon>Pseudomonadati</taxon>
        <taxon>Spirochaetota</taxon>
        <taxon>Spirochaetia</taxon>
        <taxon>Spirochaetales</taxon>
        <taxon>Treponemataceae</taxon>
        <taxon>Treponema</taxon>
    </lineage>
</organism>
<dbReference type="InterPro" id="IPR002810">
    <property type="entry name" value="NfeD-like_C"/>
</dbReference>
<feature type="transmembrane region" description="Helical" evidence="5">
    <location>
        <begin position="87"/>
        <end position="105"/>
    </location>
</feature>
<dbReference type="PATRIC" id="fig|1125725.3.peg.1459"/>
<feature type="transmembrane region" description="Helical" evidence="5">
    <location>
        <begin position="42"/>
        <end position="75"/>
    </location>
</feature>